<sequence>MQPNGYVFVAACTFFGRACGYVIFRVPRLKKNIYINSIMFETIYEYQKGRIKVQQLGFTIQAIVLDGRPGVRNLFSDIPVQMCHFHQKQIIRRYLTCNPKLEAGIELKAIVETLANTTEETFTSQFTVWCDKWDSFLKERTTDPLTKRWSYTHKRIRSARRSLKINLPFLFTHLAYPELNIPNTTNSLDGSFSFLKEKTNIHRGMNKENKNKIIEYLLNN</sequence>
<dbReference type="EMBL" id="PEZW01000024">
    <property type="protein sequence ID" value="PIS07440.1"/>
    <property type="molecule type" value="Genomic_DNA"/>
</dbReference>
<proteinExistence type="predicted"/>
<evidence type="ECO:0008006" key="4">
    <source>
        <dbReference type="Google" id="ProtNLM"/>
    </source>
</evidence>
<comment type="caution">
    <text evidence="2">The sequence shown here is derived from an EMBL/GenBank/DDBJ whole genome shotgun (WGS) entry which is preliminary data.</text>
</comment>
<gene>
    <name evidence="2" type="ORF">COT78_03615</name>
</gene>
<evidence type="ECO:0000313" key="2">
    <source>
        <dbReference type="EMBL" id="PIS07440.1"/>
    </source>
</evidence>
<evidence type="ECO:0000256" key="1">
    <source>
        <dbReference type="SAM" id="Phobius"/>
    </source>
</evidence>
<dbReference type="AlphaFoldDB" id="A0A2H0W5U1"/>
<accession>A0A2H0W5U1</accession>
<keyword evidence="1" id="KW-0472">Membrane</keyword>
<dbReference type="Proteomes" id="UP000231382">
    <property type="component" value="Unassembled WGS sequence"/>
</dbReference>
<evidence type="ECO:0000313" key="3">
    <source>
        <dbReference type="Proteomes" id="UP000231382"/>
    </source>
</evidence>
<reference evidence="3" key="1">
    <citation type="submission" date="2017-09" db="EMBL/GenBank/DDBJ databases">
        <title>Depth-based differentiation of microbial function through sediment-hosted aquifers and enrichment of novel symbionts in the deep terrestrial subsurface.</title>
        <authorList>
            <person name="Probst A.J."/>
            <person name="Ladd B."/>
            <person name="Jarett J.K."/>
            <person name="Geller-Mcgrath D.E."/>
            <person name="Sieber C.M.K."/>
            <person name="Emerson J.B."/>
            <person name="Anantharaman K."/>
            <person name="Thomas B.C."/>
            <person name="Malmstrom R."/>
            <person name="Stieglmeier M."/>
            <person name="Klingl A."/>
            <person name="Woyke T."/>
            <person name="Ryan C.M."/>
            <person name="Banfield J.F."/>
        </authorList>
    </citation>
    <scope>NUCLEOTIDE SEQUENCE [LARGE SCALE GENOMIC DNA]</scope>
</reference>
<feature type="transmembrane region" description="Helical" evidence="1">
    <location>
        <begin position="6"/>
        <end position="24"/>
    </location>
</feature>
<keyword evidence="1" id="KW-1133">Transmembrane helix</keyword>
<keyword evidence="1" id="KW-0812">Transmembrane</keyword>
<organism evidence="2 3">
    <name type="scientific">Candidatus Berkelbacteria bacterium CG10_big_fil_rev_8_21_14_0_10_43_13</name>
    <dbReference type="NCBI Taxonomy" id="1974514"/>
    <lineage>
        <taxon>Bacteria</taxon>
        <taxon>Candidatus Berkelbacteria</taxon>
    </lineage>
</organism>
<protein>
    <recommendedName>
        <fullName evidence="4">Transposase</fullName>
    </recommendedName>
</protein>
<name>A0A2H0W5U1_9BACT</name>